<dbReference type="PANTHER" id="PTHR43649:SF33">
    <property type="entry name" value="POLYGALACTURONAN_RHAMNOGALACTURONAN-BINDING PROTEIN YTCQ"/>
    <property type="match status" value="1"/>
</dbReference>
<protein>
    <submittedName>
        <fullName evidence="8">ABC transporter substrate-binding protein</fullName>
    </submittedName>
    <submittedName>
        <fullName evidence="7">Multiple sugar-binding protein</fullName>
    </submittedName>
</protein>
<evidence type="ECO:0000256" key="5">
    <source>
        <dbReference type="ARBA" id="ARBA00023288"/>
    </source>
</evidence>
<evidence type="ECO:0000313" key="10">
    <source>
        <dbReference type="Proteomes" id="UP000032247"/>
    </source>
</evidence>
<dbReference type="Proteomes" id="UP001229422">
    <property type="component" value="Chromosome"/>
</dbReference>
<evidence type="ECO:0000256" key="1">
    <source>
        <dbReference type="ARBA" id="ARBA00022475"/>
    </source>
</evidence>
<dbReference type="InterPro" id="IPR050490">
    <property type="entry name" value="Bact_solute-bd_prot1"/>
</dbReference>
<keyword evidence="1" id="KW-1003">Cell membrane</keyword>
<dbReference type="PATRIC" id="fig|1423.173.peg.573"/>
<gene>
    <name evidence="8" type="primary">msmE</name>
    <name evidence="8" type="ORF">P5633_08985</name>
    <name evidence="9" type="ORF">QL281_06055</name>
    <name evidence="7" type="ORF">SC09_Contig17orf00711</name>
</gene>
<accession>A0A0D1JLQ5</accession>
<feature type="chain" id="PRO_5042677738" evidence="6">
    <location>
        <begin position="22"/>
        <end position="426"/>
    </location>
</feature>
<dbReference type="STRING" id="483913.AN935_15155"/>
<evidence type="ECO:0000313" key="8">
    <source>
        <dbReference type="EMBL" id="WEY86203.1"/>
    </source>
</evidence>
<dbReference type="Proteomes" id="UP001214898">
    <property type="component" value="Chromosome"/>
</dbReference>
<sequence>MKHTFVLFLSLILLVLPGCSAEKSSADTAKKTLTIYSTMSTDSERDTFRKLAAAFEKEHSDIHVSLHFPGNDYENMMRVRMAANDLPDLFDTHGWGKIRYGEYTADLQDMEWTQDLDPNLNSILKNKSGKVYAYPINQAKDGLAYNRNILDRYGIAPPETMDDFIKALRTIKEKSKGSIVPFWFAGYDKSSFAQYYDQFATPLLITDPAHNEKKQLINGTFQWSKFTYLSEILKRIQKEKLINIDAVTAKKSQLIELMAQNKIAFTMQGGTLGQDVAQINPNVKVGIIPTPAIHPGDDPIWIGGERYTLAAWKDSPQLEEAKEFIAFMARPANAKQMAEATSLPSGLTNVKADIFYANDYEHYQDVKVEPYFDRLYLPNGMWDVLGTVGQELAADILTPQDISQKLGREYKRLREQSETQGAENNE</sequence>
<evidence type="ECO:0000256" key="6">
    <source>
        <dbReference type="SAM" id="SignalP"/>
    </source>
</evidence>
<dbReference type="EMBL" id="CP125292">
    <property type="protein sequence ID" value="WHM22628.1"/>
    <property type="molecule type" value="Genomic_DNA"/>
</dbReference>
<evidence type="ECO:0000256" key="4">
    <source>
        <dbReference type="ARBA" id="ARBA00023139"/>
    </source>
</evidence>
<reference evidence="9" key="3">
    <citation type="submission" date="2023-05" db="EMBL/GenBank/DDBJ databases">
        <title>Complete genome sequence of Bacillus subtilis SRCM117797 isolated from Soybean paste.</title>
        <authorList>
            <person name="Abraha H.B."/>
            <person name="Kim K.-P."/>
            <person name="Ryu M.-S."/>
            <person name="Jeong D.-Y."/>
        </authorList>
    </citation>
    <scope>NUCLEOTIDE SEQUENCE</scope>
    <source>
        <strain evidence="9">SRCM117797</strain>
    </source>
</reference>
<keyword evidence="5" id="KW-0449">Lipoprotein</keyword>
<evidence type="ECO:0000313" key="7">
    <source>
        <dbReference type="EMBL" id="KIU13454.1"/>
    </source>
</evidence>
<name>A0A0D1JLQ5_BACIU</name>
<evidence type="ECO:0000256" key="2">
    <source>
        <dbReference type="ARBA" id="ARBA00022729"/>
    </source>
</evidence>
<feature type="signal peptide" evidence="6">
    <location>
        <begin position="1"/>
        <end position="21"/>
    </location>
</feature>
<organism evidence="7 10">
    <name type="scientific">Bacillus subtilis</name>
    <dbReference type="NCBI Taxonomy" id="1423"/>
    <lineage>
        <taxon>Bacteria</taxon>
        <taxon>Bacillati</taxon>
        <taxon>Bacillota</taxon>
        <taxon>Bacilli</taxon>
        <taxon>Bacillales</taxon>
        <taxon>Bacillaceae</taxon>
        <taxon>Bacillus</taxon>
    </lineage>
</organism>
<dbReference type="RefSeq" id="WP_017695463.1">
    <property type="nucleotide sequence ID" value="NZ_CP045425.1"/>
</dbReference>
<dbReference type="InterPro" id="IPR006059">
    <property type="entry name" value="SBP"/>
</dbReference>
<dbReference type="PANTHER" id="PTHR43649">
    <property type="entry name" value="ARABINOSE-BINDING PROTEIN-RELATED"/>
    <property type="match status" value="1"/>
</dbReference>
<reference evidence="8" key="2">
    <citation type="submission" date="2023-03" db="EMBL/GenBank/DDBJ databases">
        <title>Complete genome sequences of 52 Bacillus and Priestia strains isolated from West-African fermentations and 26 reference strains from the DSMZ collection.</title>
        <authorList>
            <person name="Wiedenbein E.S."/>
            <person name="Canoy T.S."/>
            <person name="Hui Y."/>
            <person name="Parkouda C."/>
            <person name="Dawende C."/>
            <person name="Ametefe E."/>
            <person name="Jespersen L."/>
            <person name="Nielsen D.S."/>
        </authorList>
    </citation>
    <scope>NUCLEOTIDE SEQUENCE</scope>
    <source>
        <strain evidence="8">PRO56</strain>
    </source>
</reference>
<dbReference type="AlphaFoldDB" id="A0A0D1JLQ5"/>
<dbReference type="SUPFAM" id="SSF53850">
    <property type="entry name" value="Periplasmic binding protein-like II"/>
    <property type="match status" value="1"/>
</dbReference>
<dbReference type="Gene3D" id="3.40.190.10">
    <property type="entry name" value="Periplasmic binding protein-like II"/>
    <property type="match status" value="2"/>
</dbReference>
<evidence type="ECO:0000256" key="3">
    <source>
        <dbReference type="ARBA" id="ARBA00023136"/>
    </source>
</evidence>
<dbReference type="Pfam" id="PF01547">
    <property type="entry name" value="SBP_bac_1"/>
    <property type="match status" value="1"/>
</dbReference>
<dbReference type="Proteomes" id="UP000032247">
    <property type="component" value="Unassembled WGS sequence"/>
</dbReference>
<reference evidence="7 10" key="1">
    <citation type="submission" date="2014-12" db="EMBL/GenBank/DDBJ databases">
        <title>Comparative genome analysis of Bacillus coagulans HM-08, Clostridium butyricum HM-68, Bacillus subtilis HM-66 and Bacillus licheniformis BL-09.</title>
        <authorList>
            <person name="Zhang H."/>
        </authorList>
    </citation>
    <scope>NUCLEOTIDE SEQUENCE [LARGE SCALE GENOMIC DNA]</scope>
    <source>
        <strain evidence="7 10">HM-66</strain>
    </source>
</reference>
<dbReference type="EMBL" id="JXBC01000001">
    <property type="protein sequence ID" value="KIU13454.1"/>
    <property type="molecule type" value="Genomic_DNA"/>
</dbReference>
<keyword evidence="3" id="KW-0472">Membrane</keyword>
<keyword evidence="2 6" id="KW-0732">Signal</keyword>
<proteinExistence type="predicted"/>
<evidence type="ECO:0000313" key="9">
    <source>
        <dbReference type="EMBL" id="WHM22628.1"/>
    </source>
</evidence>
<dbReference type="EMBL" id="CP120576">
    <property type="protein sequence ID" value="WEY86203.1"/>
    <property type="molecule type" value="Genomic_DNA"/>
</dbReference>
<keyword evidence="4" id="KW-0564">Palmitate</keyword>